<dbReference type="NCBIfam" id="TIGR01764">
    <property type="entry name" value="excise"/>
    <property type="match status" value="1"/>
</dbReference>
<keyword evidence="2" id="KW-1185">Reference proteome</keyword>
<dbReference type="InterPro" id="IPR041657">
    <property type="entry name" value="HTH_17"/>
</dbReference>
<name>A0A402CRW5_9BACT</name>
<evidence type="ECO:0000313" key="2">
    <source>
        <dbReference type="Proteomes" id="UP000287394"/>
    </source>
</evidence>
<dbReference type="Pfam" id="PF12728">
    <property type="entry name" value="HTH_17"/>
    <property type="match status" value="1"/>
</dbReference>
<dbReference type="GO" id="GO:0003677">
    <property type="term" value="F:DNA binding"/>
    <property type="evidence" value="ECO:0007669"/>
    <property type="project" value="InterPro"/>
</dbReference>
<dbReference type="KEGG" id="ccot:CCAX7_002050"/>
<dbReference type="EMBL" id="AP025739">
    <property type="protein sequence ID" value="BDI28154.1"/>
    <property type="molecule type" value="Genomic_DNA"/>
</dbReference>
<organism evidence="1 2">
    <name type="scientific">Capsulimonas corticalis</name>
    <dbReference type="NCBI Taxonomy" id="2219043"/>
    <lineage>
        <taxon>Bacteria</taxon>
        <taxon>Bacillati</taxon>
        <taxon>Armatimonadota</taxon>
        <taxon>Armatimonadia</taxon>
        <taxon>Capsulimonadales</taxon>
        <taxon>Capsulimonadaceae</taxon>
        <taxon>Capsulimonas</taxon>
    </lineage>
</organism>
<dbReference type="Proteomes" id="UP000287394">
    <property type="component" value="Chromosome"/>
</dbReference>
<dbReference type="AlphaFoldDB" id="A0A402CRW5"/>
<dbReference type="SUPFAM" id="SSF46955">
    <property type="entry name" value="Putative DNA-binding domain"/>
    <property type="match status" value="1"/>
</dbReference>
<evidence type="ECO:0000313" key="1">
    <source>
        <dbReference type="EMBL" id="BDI28154.1"/>
    </source>
</evidence>
<dbReference type="InterPro" id="IPR009061">
    <property type="entry name" value="DNA-bd_dom_put_sf"/>
</dbReference>
<proteinExistence type="predicted"/>
<sequence length="150" mass="16792">MSSNAETIAPTQHDVMMAAKASRQLSHFSNLHKSLQIQIQSEDNQESVALSPLIVQLLSRILNETASGHTVSIEPVESDMTTSEAADYLNVSRPYLTSLLQQGKLPFHLVGSHRRVRREDIADYKKRQKEASYAAMRELQAQAEELGMEN</sequence>
<reference evidence="1 2" key="1">
    <citation type="journal article" date="2019" name="Int. J. Syst. Evol. Microbiol.">
        <title>Capsulimonas corticalis gen. nov., sp. nov., an aerobic capsulated bacterium, of a novel bacterial order, Capsulimonadales ord. nov., of the class Armatimonadia of the phylum Armatimonadetes.</title>
        <authorList>
            <person name="Li J."/>
            <person name="Kudo C."/>
            <person name="Tonouchi A."/>
        </authorList>
    </citation>
    <scope>NUCLEOTIDE SEQUENCE [LARGE SCALE GENOMIC DNA]</scope>
    <source>
        <strain evidence="1 2">AX-7</strain>
    </source>
</reference>
<dbReference type="InterPro" id="IPR010093">
    <property type="entry name" value="SinI_DNA-bd"/>
</dbReference>
<dbReference type="OrthoDB" id="26212at2"/>
<protein>
    <submittedName>
        <fullName evidence="1">Uncharacterized protein</fullName>
    </submittedName>
</protein>
<accession>A0A402CRW5</accession>
<gene>
    <name evidence="1" type="ORF">CCAX7_002050</name>
</gene>
<dbReference type="RefSeq" id="WP_119320102.1">
    <property type="nucleotide sequence ID" value="NZ_AP025739.1"/>
</dbReference>